<keyword evidence="4" id="KW-1185">Reference proteome</keyword>
<feature type="domain" description="BRCT" evidence="2">
    <location>
        <begin position="250"/>
        <end position="322"/>
    </location>
</feature>
<feature type="compositionally biased region" description="Low complexity" evidence="1">
    <location>
        <begin position="192"/>
        <end position="202"/>
    </location>
</feature>
<dbReference type="EMBL" id="JADNRY010000007">
    <property type="protein sequence ID" value="KAF9076221.1"/>
    <property type="molecule type" value="Genomic_DNA"/>
</dbReference>
<evidence type="ECO:0000256" key="1">
    <source>
        <dbReference type="SAM" id="MobiDB-lite"/>
    </source>
</evidence>
<name>A0A9P5Q159_9AGAR</name>
<dbReference type="Pfam" id="PF16589">
    <property type="entry name" value="BRCT_2"/>
    <property type="match status" value="1"/>
</dbReference>
<organism evidence="3 4">
    <name type="scientific">Rhodocollybia butyracea</name>
    <dbReference type="NCBI Taxonomy" id="206335"/>
    <lineage>
        <taxon>Eukaryota</taxon>
        <taxon>Fungi</taxon>
        <taxon>Dikarya</taxon>
        <taxon>Basidiomycota</taxon>
        <taxon>Agaricomycotina</taxon>
        <taxon>Agaricomycetes</taxon>
        <taxon>Agaricomycetidae</taxon>
        <taxon>Agaricales</taxon>
        <taxon>Marasmiineae</taxon>
        <taxon>Omphalotaceae</taxon>
        <taxon>Rhodocollybia</taxon>
    </lineage>
</organism>
<dbReference type="InterPro" id="IPR001357">
    <property type="entry name" value="BRCT_dom"/>
</dbReference>
<dbReference type="InterPro" id="IPR036420">
    <property type="entry name" value="BRCT_dom_sf"/>
</dbReference>
<comment type="caution">
    <text evidence="3">The sequence shown here is derived from an EMBL/GenBank/DDBJ whole genome shotgun (WGS) entry which is preliminary data.</text>
</comment>
<proteinExistence type="predicted"/>
<feature type="compositionally biased region" description="Basic and acidic residues" evidence="1">
    <location>
        <begin position="526"/>
        <end position="535"/>
    </location>
</feature>
<dbReference type="AlphaFoldDB" id="A0A9P5Q159"/>
<feature type="region of interest" description="Disordered" evidence="1">
    <location>
        <begin position="163"/>
        <end position="242"/>
    </location>
</feature>
<gene>
    <name evidence="3" type="ORF">BDP27DRAFT_1414754</name>
</gene>
<protein>
    <recommendedName>
        <fullName evidence="2">BRCT domain-containing protein</fullName>
    </recommendedName>
</protein>
<reference evidence="3" key="1">
    <citation type="submission" date="2020-11" db="EMBL/GenBank/DDBJ databases">
        <authorList>
            <consortium name="DOE Joint Genome Institute"/>
            <person name="Ahrendt S."/>
            <person name="Riley R."/>
            <person name="Andreopoulos W."/>
            <person name="Labutti K."/>
            <person name="Pangilinan J."/>
            <person name="Ruiz-Duenas F.J."/>
            <person name="Barrasa J.M."/>
            <person name="Sanchez-Garcia M."/>
            <person name="Camarero S."/>
            <person name="Miyauchi S."/>
            <person name="Serrano A."/>
            <person name="Linde D."/>
            <person name="Babiker R."/>
            <person name="Drula E."/>
            <person name="Ayuso-Fernandez I."/>
            <person name="Pacheco R."/>
            <person name="Padilla G."/>
            <person name="Ferreira P."/>
            <person name="Barriuso J."/>
            <person name="Kellner H."/>
            <person name="Castanera R."/>
            <person name="Alfaro M."/>
            <person name="Ramirez L."/>
            <person name="Pisabarro A.G."/>
            <person name="Kuo A."/>
            <person name="Tritt A."/>
            <person name="Lipzen A."/>
            <person name="He G."/>
            <person name="Yan M."/>
            <person name="Ng V."/>
            <person name="Cullen D."/>
            <person name="Martin F."/>
            <person name="Rosso M.-N."/>
            <person name="Henrissat B."/>
            <person name="Hibbett D."/>
            <person name="Martinez A.T."/>
            <person name="Grigoriev I.V."/>
        </authorList>
    </citation>
    <scope>NUCLEOTIDE SEQUENCE</scope>
    <source>
        <strain evidence="3">AH 40177</strain>
    </source>
</reference>
<evidence type="ECO:0000259" key="2">
    <source>
        <dbReference type="Pfam" id="PF16589"/>
    </source>
</evidence>
<accession>A0A9P5Q159</accession>
<sequence>MNAFAAPGLSKVGDSRKSNIEDPELEAADESQFLPPRLMRRDYRSPNEPHSPSDQSSFQSNAFNVPTSHTSSQTPDSSRGNTAEPSYAQQNVHHPSQQMPMAPSFGQPGPVLPSPFPFDQQLLPQIISNPIQSQNFLMALADVYRNNMQNNMQMNFSASTNVTQAQPLHSGSSLGHSSAVKVEESSGDVWHSSEPPNSSSSSQKGKRRAASPDSANALSSRKGKRKAISPSPDHSLSNPPDEILTRNGKSLVFFVQVDLSQRHDLVNKIKKHGGIITPDHNVADFSILSPKSKTFSALFKAVKGPAISTTFIHDCVEKGRLLHIGLTSKYLVEAPRKLTRQSSDSFVQKKKTKLEARSIEEHTQTKKPKFETARVVKVEPAVVKKRVASAHKPASAELKAQKYIPSYPPSPPPPPESSRILWNSGKYQYTASEREYVGTLVKCLFERDHQMSMTEIAKHLHRKMPHHPLRSWETTLTGQLREVVDLARKRAGIAFRKKQYNEERCGRQQPVASSSSEVAHKSAKRPKLDAEDSMGRDFGQVNVEDPEERDLRFVTQFFTGGGAEGIDEDDDENRSELWVRLHEQAKWRTSSSWEEFYEEHHEEIKRRFGEIMGQETEE</sequence>
<dbReference type="OrthoDB" id="426865at2759"/>
<feature type="region of interest" description="Disordered" evidence="1">
    <location>
        <begin position="503"/>
        <end position="545"/>
    </location>
</feature>
<dbReference type="SUPFAM" id="SSF52113">
    <property type="entry name" value="BRCT domain"/>
    <property type="match status" value="1"/>
</dbReference>
<evidence type="ECO:0000313" key="4">
    <source>
        <dbReference type="Proteomes" id="UP000772434"/>
    </source>
</evidence>
<dbReference type="Proteomes" id="UP000772434">
    <property type="component" value="Unassembled WGS sequence"/>
</dbReference>
<feature type="compositionally biased region" description="Polar residues" evidence="1">
    <location>
        <begin position="48"/>
        <end position="99"/>
    </location>
</feature>
<feature type="region of interest" description="Disordered" evidence="1">
    <location>
        <begin position="1"/>
        <end position="117"/>
    </location>
</feature>
<evidence type="ECO:0000313" key="3">
    <source>
        <dbReference type="EMBL" id="KAF9076221.1"/>
    </source>
</evidence>
<feature type="compositionally biased region" description="Low complexity" evidence="1">
    <location>
        <begin position="168"/>
        <end position="178"/>
    </location>
</feature>